<dbReference type="GO" id="GO:0045202">
    <property type="term" value="C:synapse"/>
    <property type="evidence" value="ECO:0007669"/>
    <property type="project" value="UniProtKB-SubCell"/>
</dbReference>
<feature type="domain" description="Ig-like" evidence="17">
    <location>
        <begin position="397"/>
        <end position="486"/>
    </location>
</feature>
<dbReference type="FunFam" id="2.60.40.10:FF:000267">
    <property type="entry name" value="Sidekick cell adhesion molecule 2"/>
    <property type="match status" value="1"/>
</dbReference>
<dbReference type="FunFam" id="2.60.40.10:FF:000261">
    <property type="entry name" value="Sidekick cell adhesion molecule 2"/>
    <property type="match status" value="1"/>
</dbReference>
<feature type="domain" description="Fibronectin type-III" evidence="18">
    <location>
        <begin position="1298"/>
        <end position="1392"/>
    </location>
</feature>
<organism evidence="19 20">
    <name type="scientific">Salmo trutta</name>
    <name type="common">Brown trout</name>
    <dbReference type="NCBI Taxonomy" id="8032"/>
    <lineage>
        <taxon>Eukaryota</taxon>
        <taxon>Metazoa</taxon>
        <taxon>Chordata</taxon>
        <taxon>Craniata</taxon>
        <taxon>Vertebrata</taxon>
        <taxon>Euteleostomi</taxon>
        <taxon>Actinopterygii</taxon>
        <taxon>Neopterygii</taxon>
        <taxon>Teleostei</taxon>
        <taxon>Protacanthopterygii</taxon>
        <taxon>Salmoniformes</taxon>
        <taxon>Salmonidae</taxon>
        <taxon>Salmoninae</taxon>
        <taxon>Salmo</taxon>
    </lineage>
</organism>
<dbReference type="FunFam" id="2.60.40.10:FF:000177">
    <property type="entry name" value="Sidekick cell adhesion molecule 2"/>
    <property type="match status" value="1"/>
</dbReference>
<evidence type="ECO:0000256" key="13">
    <source>
        <dbReference type="ARBA" id="ARBA00034103"/>
    </source>
</evidence>
<dbReference type="InterPro" id="IPR007110">
    <property type="entry name" value="Ig-like_dom"/>
</dbReference>
<evidence type="ECO:0000313" key="19">
    <source>
        <dbReference type="Ensembl" id="ENSSTUP00000016111.1"/>
    </source>
</evidence>
<dbReference type="FunFam" id="2.60.40.10:FF:000301">
    <property type="entry name" value="Sidekick cell adhesion molecule 2"/>
    <property type="match status" value="1"/>
</dbReference>
<feature type="domain" description="Fibronectin type-III" evidence="18">
    <location>
        <begin position="1197"/>
        <end position="1294"/>
    </location>
</feature>
<dbReference type="CDD" id="cd00096">
    <property type="entry name" value="Ig"/>
    <property type="match status" value="1"/>
</dbReference>
<accession>A0A673X6Q9</accession>
<evidence type="ECO:0000256" key="5">
    <source>
        <dbReference type="ARBA" id="ARBA00022737"/>
    </source>
</evidence>
<dbReference type="Pfam" id="PF07679">
    <property type="entry name" value="I-set"/>
    <property type="match status" value="3"/>
</dbReference>
<dbReference type="PROSITE" id="PS50853">
    <property type="entry name" value="FN3"/>
    <property type="match status" value="13"/>
</dbReference>
<evidence type="ECO:0000256" key="7">
    <source>
        <dbReference type="ARBA" id="ARBA00022989"/>
    </source>
</evidence>
<feature type="domain" description="Fibronectin type-III" evidence="18">
    <location>
        <begin position="789"/>
        <end position="888"/>
    </location>
</feature>
<comment type="subcellular location">
    <subcellularLocation>
        <location evidence="1">Cell membrane</location>
        <topology evidence="1">Single-pass type I membrane protein</topology>
    </subcellularLocation>
    <subcellularLocation>
        <location evidence="13">Synapse</location>
    </subcellularLocation>
</comment>
<dbReference type="InterPro" id="IPR036116">
    <property type="entry name" value="FN3_sf"/>
</dbReference>
<evidence type="ECO:0000256" key="14">
    <source>
        <dbReference type="ARBA" id="ARBA00061621"/>
    </source>
</evidence>
<evidence type="ECO:0000259" key="17">
    <source>
        <dbReference type="PROSITE" id="PS50835"/>
    </source>
</evidence>
<sequence length="2171" mass="240188">FPCLSCLLSNPVWAGENDVPPYFKTEPVRSQLHLERNRLVLTCMAEGSWPLEFKWIHNGTELTRFSLEYRYLIPSLDRSHAGFYRCIVRNRVGALLQRRTEVQVAFMGSFEEGERAQSISQGEGAVVPAPRIRSFPQPQVTWFRDGRKIPPSSRIAITLDNTLVILSTVAPDAGRYYVQAVNDKNGENKTSQPITLSVDNVGGPADPIAPTIIIPPRNTSVVSGTSEVTMECVANARPLIKLSITWRKNRVLVTSGLSDFNRRLTIISPVVSDSGFYECEVVLRSSSVPSVNAGAYLHVQEPPQFVKEPEKHITAEMEKVVDIPCQARGVPQPDIVWYKDAVPISPVKTPRYRVLVGGSLQVNGLLPDDTGMFQCFARNLAGEVQTNTYLAVTSIAPNITAGPSDSTVIDGMSIILHCETSGAPRPAITWQKGERVLASGSVQLPRFTLLESGSLLISPSHLSDAGTYTCMASNSRGIDEAAADLLVWARTRINTPPQDQSVIKGTKATMTCGVTHDPSVTVRYVWEKEGSVINAQSIPRIRLDPDGTLHISQTWSGDIGTYTCRVTSVGGNDSRSAHLRVRQLPYAPENPVSLLSSSEKRAINLTWAKPFDGNSPLIHYVLEVSENNAPWAILLANIEPESTAVTVSGLIPARSYQFRLCAVNDVGKGQFSKETDRVSLPEEPPSAPPQNVIASGRTNQSIMIQWQPPPESHQNGILRGYSVRYRLTGLPVDYQSKNISKPDVTNLLLEDLIIWTNYEIEVAAYNWAGLGTFSHKVTEWTLQGVPTIAPSNVQAEAVNSTTIRITWAAPNPQFINGINQGYKLLAWEPGQEEEVTMVTVRPNFQDSVHVGYVTGLKKFREYYTSVLCFTTPGDGPRSPAKGLRTHEDTPGAVGHLSFTDILDTSLKVSWREPGEKNGVLTGYRISWEEFNRTNTRVTHYLPNVTLEYRVTGLTALTTYTIEVAGMTSKGQGQLSSSTISSGVPPELPGPPTNMAISNIGPRSITLQFKPGYDGKTSISRWQVEAQVSVIGDNEDWVIVHQLPNEPDARSMEVPGLNPYTFYRFRMRQVNIVGTSPPSQPSRKIQTLQAPPDMSPANVTLRTASETSLWLRWVPLPEWEYNGNPDLLGYRLQYSRTGSQGKALTHVIADRLEREFTIEDLEEWTEYEVRVQALNGIGAGPWSQPVRGRTRESVPSCGPTNMSAFATTSSSILVRWFEVPEQDRNGLILGYKVLYKEKDSDSSLQLWTIEGNASHSVQLTGLGKYVLYEIQVLAFTRIGDGMPSSPLILERTLDDVPGPPVGILFPEVRTTSVRLIWQSPSQPNGIILAYQITYRLNSSNSNTATVDVLNPSARQYMVTGLKKDSMYVFRITAQTRKGWGEAAEALVVTTEKRARPQPTNRPMVPQMDVQARSVLLSWEPGSDGLSPVRYYTVQLRELPDSNWTIHSASVTHEASSYIVGRLKPFTSYQFRVKATNDIGDSEYSEESEAITTLQDAPDEAPTILSVTPHTTTSVLIRWQPPSEEKINGILLGFRIRYRELLYDRLRSFSVRTANSPSATWAELTSPYSVRNLSESSLTQYELDNLSKHKRYEIRMSVYNIVGEGPTSTPQEVFVGEAVPTAPPQNMAIQTATATQLDVTWESPPLDTQNGDIQGYKVYFWEFQRKNETERLRTLFLPEGGVKLKNLTGYTTYMISVAPFNAAGDGPRSPPIRGRTQQAAPSAPSFIHFSELTTTSVNVSWGEPTYPNGILEGYRLVYEPCTPVDGVSKIVTVDVKGAPFWMKIKDLADGVTYNFRIRAKTFTYGPEVEANITMGPGEGAPGPPGEPFISRYGSALTIHWANGDPGRSPITRYVIEARPSDEGLWDILIKDIPKEVTSYTFNMDILKQGVSYDFRVIGVNDYGYGSPSPPSASISAKKVAPFYEEWWFLVVVALVGLIFILLLVFILIIRGQSKKYAKKSESGNNSNCNALTHGDMVSLDEGRFPALELNNRRLSVKNSFCRKNGVYTRSPPRPSPGSLNYSDEDLSTTKYNDLIPAETSSLTEKPSEISDSQGSDSEYEVDQNRQKTHSFVSHYISDPTYYNSWRRQQKGISRAQAYSYTESESGDQEPCGLPPQGQGSLFRPKGSRTPTPSQQLSTSTPSSHSNTLSYWPPSSPSPAHGSRAPIAGFSSFV</sequence>
<evidence type="ECO:0000313" key="20">
    <source>
        <dbReference type="Proteomes" id="UP000472277"/>
    </source>
</evidence>
<dbReference type="Proteomes" id="UP000472277">
    <property type="component" value="Chromosome 10"/>
</dbReference>
<dbReference type="InterPro" id="IPR036179">
    <property type="entry name" value="Ig-like_dom_sf"/>
</dbReference>
<keyword evidence="7 16" id="KW-1133">Transmembrane helix</keyword>
<keyword evidence="10" id="KW-1015">Disulfide bond</keyword>
<dbReference type="FunFam" id="2.60.40.10:FF:000253">
    <property type="entry name" value="Sidekick cell adhesion molecule 1"/>
    <property type="match status" value="1"/>
</dbReference>
<feature type="domain" description="Ig-like" evidence="17">
    <location>
        <begin position="303"/>
        <end position="393"/>
    </location>
</feature>
<dbReference type="FunFam" id="2.60.40.10:FF:000485">
    <property type="entry name" value="Sidekick cell adhesion molecule 2"/>
    <property type="match status" value="1"/>
</dbReference>
<feature type="domain" description="Ig-like" evidence="17">
    <location>
        <begin position="136"/>
        <end position="195"/>
    </location>
</feature>
<dbReference type="Ensembl" id="ENSSTUT00000016987.1">
    <property type="protein sequence ID" value="ENSSTUP00000016111.1"/>
    <property type="gene ID" value="ENSSTUG00000006831.1"/>
</dbReference>
<comment type="similarity">
    <text evidence="14">Belongs to the sidekick family.</text>
</comment>
<evidence type="ECO:0000256" key="12">
    <source>
        <dbReference type="ARBA" id="ARBA00023319"/>
    </source>
</evidence>
<protein>
    <submittedName>
        <fullName evidence="19">Sidekick cell adhesion molecule 2</fullName>
    </submittedName>
</protein>
<dbReference type="FunFam" id="2.60.40.10:FF:000231">
    <property type="entry name" value="Sidekick cell adhesion molecule 2"/>
    <property type="match status" value="1"/>
</dbReference>
<dbReference type="InterPro" id="IPR013098">
    <property type="entry name" value="Ig_I-set"/>
</dbReference>
<dbReference type="InterPro" id="IPR013783">
    <property type="entry name" value="Ig-like_fold"/>
</dbReference>
<dbReference type="FunFam" id="2.60.40.10:FF:000236">
    <property type="entry name" value="Sidekick cell adhesion molecule 2"/>
    <property type="match status" value="1"/>
</dbReference>
<evidence type="ECO:0000256" key="4">
    <source>
        <dbReference type="ARBA" id="ARBA00022729"/>
    </source>
</evidence>
<evidence type="ECO:0000256" key="15">
    <source>
        <dbReference type="SAM" id="MobiDB-lite"/>
    </source>
</evidence>
<keyword evidence="20" id="KW-1185">Reference proteome</keyword>
<reference evidence="19" key="2">
    <citation type="submission" date="2025-09" db="UniProtKB">
        <authorList>
            <consortium name="Ensembl"/>
        </authorList>
    </citation>
    <scope>IDENTIFICATION</scope>
</reference>
<dbReference type="FunFam" id="2.60.40.10:FF:000420">
    <property type="entry name" value="Sidekick cell adhesion molecule 2"/>
    <property type="match status" value="1"/>
</dbReference>
<feature type="domain" description="Fibronectin type-III" evidence="18">
    <location>
        <begin position="688"/>
        <end position="784"/>
    </location>
</feature>
<feature type="domain" description="Ig-like" evidence="17">
    <location>
        <begin position="210"/>
        <end position="289"/>
    </location>
</feature>
<gene>
    <name evidence="19" type="primary">SDK2</name>
    <name evidence="19" type="synonym">sdk2b</name>
</gene>
<dbReference type="FunFam" id="2.60.40.10:FF:000271">
    <property type="entry name" value="Sidekick cell adhesion molecule 2"/>
    <property type="match status" value="1"/>
</dbReference>
<keyword evidence="11" id="KW-0325">Glycoprotein</keyword>
<keyword evidence="2" id="KW-1003">Cell membrane</keyword>
<dbReference type="FunFam" id="2.60.40.10:FF:000158">
    <property type="entry name" value="Sidekick cell adhesion molecule 2"/>
    <property type="match status" value="1"/>
</dbReference>
<dbReference type="FunFam" id="2.60.40.10:FF:000209">
    <property type="entry name" value="Sidekick cell adhesion molecule 2"/>
    <property type="match status" value="1"/>
</dbReference>
<dbReference type="FunFam" id="2.60.40.10:FF:000359">
    <property type="entry name" value="Sidekick cell adhesion molecule 2"/>
    <property type="match status" value="1"/>
</dbReference>
<keyword evidence="6" id="KW-0130">Cell adhesion</keyword>
<dbReference type="Pfam" id="PF13927">
    <property type="entry name" value="Ig_3"/>
    <property type="match status" value="3"/>
</dbReference>
<dbReference type="FunFam" id="2.60.40.10:FF:000237">
    <property type="entry name" value="Sidekick cell adhesion molecule 2"/>
    <property type="match status" value="1"/>
</dbReference>
<dbReference type="FunFam" id="2.60.40.10:FF:000434">
    <property type="entry name" value="Sidekick cell adhesion molecule 2"/>
    <property type="match status" value="1"/>
</dbReference>
<dbReference type="SMART" id="SM00409">
    <property type="entry name" value="IG"/>
    <property type="match status" value="6"/>
</dbReference>
<dbReference type="Pfam" id="PF00041">
    <property type="entry name" value="fn3"/>
    <property type="match status" value="13"/>
</dbReference>
<dbReference type="GO" id="GO:0005886">
    <property type="term" value="C:plasma membrane"/>
    <property type="evidence" value="ECO:0007669"/>
    <property type="project" value="UniProtKB-SubCell"/>
</dbReference>
<keyword evidence="5" id="KW-0677">Repeat</keyword>
<dbReference type="InterPro" id="IPR003961">
    <property type="entry name" value="FN3_dom"/>
</dbReference>
<dbReference type="FunFam" id="2.60.40.10:FF:000206">
    <property type="entry name" value="Sidekick cell adhesion molecule 2"/>
    <property type="match status" value="1"/>
</dbReference>
<dbReference type="SMART" id="SM00060">
    <property type="entry name" value="FN3"/>
    <property type="match status" value="13"/>
</dbReference>
<dbReference type="PRINTS" id="PR00014">
    <property type="entry name" value="FNTYPEIII"/>
</dbReference>
<evidence type="ECO:0000256" key="16">
    <source>
        <dbReference type="SAM" id="Phobius"/>
    </source>
</evidence>
<feature type="domain" description="Fibronectin type-III" evidence="18">
    <location>
        <begin position="892"/>
        <end position="986"/>
    </location>
</feature>
<keyword evidence="9 16" id="KW-0472">Membrane</keyword>
<reference evidence="19" key="1">
    <citation type="submission" date="2025-08" db="UniProtKB">
        <authorList>
            <consortium name="Ensembl"/>
        </authorList>
    </citation>
    <scope>IDENTIFICATION</scope>
</reference>
<feature type="region of interest" description="Disordered" evidence="15">
    <location>
        <begin position="2094"/>
        <end position="2171"/>
    </location>
</feature>
<keyword evidence="8" id="KW-0770">Synapse</keyword>
<keyword evidence="4" id="KW-0732">Signal</keyword>
<dbReference type="InterPro" id="IPR003598">
    <property type="entry name" value="Ig_sub2"/>
</dbReference>
<feature type="compositionally biased region" description="Low complexity" evidence="15">
    <location>
        <begin position="2125"/>
        <end position="2147"/>
    </location>
</feature>
<evidence type="ECO:0000256" key="9">
    <source>
        <dbReference type="ARBA" id="ARBA00023136"/>
    </source>
</evidence>
<feature type="domain" description="Ig-like" evidence="17">
    <location>
        <begin position="491"/>
        <end position="582"/>
    </location>
</feature>
<feature type="domain" description="Fibronectin type-III" evidence="18">
    <location>
        <begin position="1396"/>
        <end position="1494"/>
    </location>
</feature>
<feature type="domain" description="Fibronectin type-III" evidence="18">
    <location>
        <begin position="1818"/>
        <end position="1917"/>
    </location>
</feature>
<dbReference type="Gene3D" id="2.60.40.10">
    <property type="entry name" value="Immunoglobulins"/>
    <property type="match status" value="19"/>
</dbReference>
<dbReference type="FunFam" id="2.60.40.10:FF:000202">
    <property type="entry name" value="Sidekick cell adhesion molecule 1"/>
    <property type="match status" value="1"/>
</dbReference>
<evidence type="ECO:0000256" key="10">
    <source>
        <dbReference type="ARBA" id="ARBA00023157"/>
    </source>
</evidence>
<feature type="region of interest" description="Disordered" evidence="15">
    <location>
        <begin position="2003"/>
        <end position="2064"/>
    </location>
</feature>
<evidence type="ECO:0000256" key="2">
    <source>
        <dbReference type="ARBA" id="ARBA00022475"/>
    </source>
</evidence>
<dbReference type="SUPFAM" id="SSF49265">
    <property type="entry name" value="Fibronectin type III"/>
    <property type="match status" value="7"/>
</dbReference>
<dbReference type="PROSITE" id="PS50835">
    <property type="entry name" value="IG_LIKE"/>
    <property type="match status" value="6"/>
</dbReference>
<feature type="domain" description="Fibronectin type-III" evidence="18">
    <location>
        <begin position="990"/>
        <end position="1089"/>
    </location>
</feature>
<dbReference type="FunFam" id="2.60.40.10:FF:000360">
    <property type="entry name" value="Sidekick cell adhesion molecule 2"/>
    <property type="match status" value="1"/>
</dbReference>
<feature type="domain" description="Fibronectin type-III" evidence="18">
    <location>
        <begin position="1721"/>
        <end position="1817"/>
    </location>
</feature>
<dbReference type="FunFam" id="2.60.40.10:FF:000266">
    <property type="entry name" value="Sidekick cell adhesion molecule 2"/>
    <property type="match status" value="1"/>
</dbReference>
<feature type="domain" description="Fibronectin type-III" evidence="18">
    <location>
        <begin position="587"/>
        <end position="683"/>
    </location>
</feature>
<keyword evidence="3 16" id="KW-0812">Transmembrane</keyword>
<evidence type="ECO:0000256" key="8">
    <source>
        <dbReference type="ARBA" id="ARBA00023018"/>
    </source>
</evidence>
<dbReference type="GeneTree" id="ENSGT00940000155761"/>
<evidence type="ECO:0000259" key="18">
    <source>
        <dbReference type="PROSITE" id="PS50853"/>
    </source>
</evidence>
<dbReference type="CDD" id="cd00063">
    <property type="entry name" value="FN3"/>
    <property type="match status" value="13"/>
</dbReference>
<dbReference type="PANTHER" id="PTHR44170:SF49">
    <property type="entry name" value="PROTEIN SIDEKICK-1 ISOFORM X1"/>
    <property type="match status" value="1"/>
</dbReference>
<proteinExistence type="inferred from homology"/>
<evidence type="ECO:0000256" key="1">
    <source>
        <dbReference type="ARBA" id="ARBA00004251"/>
    </source>
</evidence>
<feature type="compositionally biased region" description="Polar residues" evidence="15">
    <location>
        <begin position="1073"/>
        <end position="1088"/>
    </location>
</feature>
<feature type="compositionally biased region" description="Polar residues" evidence="15">
    <location>
        <begin position="2036"/>
        <end position="2054"/>
    </location>
</feature>
<keyword evidence="12" id="KW-0393">Immunoglobulin domain</keyword>
<feature type="domain" description="Fibronectin type-III" evidence="18">
    <location>
        <begin position="1621"/>
        <end position="1717"/>
    </location>
</feature>
<name>A0A673X6Q9_SALTR</name>
<feature type="region of interest" description="Disordered" evidence="15">
    <location>
        <begin position="1073"/>
        <end position="1095"/>
    </location>
</feature>
<feature type="domain" description="Fibronectin type-III" evidence="18">
    <location>
        <begin position="1499"/>
        <end position="1616"/>
    </location>
</feature>
<evidence type="ECO:0000256" key="11">
    <source>
        <dbReference type="ARBA" id="ARBA00023180"/>
    </source>
</evidence>
<feature type="transmembrane region" description="Helical" evidence="16">
    <location>
        <begin position="1924"/>
        <end position="1947"/>
    </location>
</feature>
<dbReference type="GO" id="GO:0098609">
    <property type="term" value="P:cell-cell adhesion"/>
    <property type="evidence" value="ECO:0007669"/>
    <property type="project" value="TreeGrafter"/>
</dbReference>
<evidence type="ECO:0000256" key="6">
    <source>
        <dbReference type="ARBA" id="ARBA00022889"/>
    </source>
</evidence>
<dbReference type="PANTHER" id="PTHR44170">
    <property type="entry name" value="PROTEIN SIDEKICK"/>
    <property type="match status" value="1"/>
</dbReference>
<evidence type="ECO:0000256" key="3">
    <source>
        <dbReference type="ARBA" id="ARBA00022692"/>
    </source>
</evidence>
<dbReference type="SUPFAM" id="SSF48726">
    <property type="entry name" value="Immunoglobulin"/>
    <property type="match status" value="5"/>
</dbReference>
<dbReference type="InterPro" id="IPR003599">
    <property type="entry name" value="Ig_sub"/>
</dbReference>
<feature type="domain" description="Fibronectin type-III" evidence="18">
    <location>
        <begin position="1094"/>
        <end position="1192"/>
    </location>
</feature>
<dbReference type="SMART" id="SM00408">
    <property type="entry name" value="IGc2"/>
    <property type="match status" value="6"/>
</dbReference>
<feature type="domain" description="Ig-like" evidence="17">
    <location>
        <begin position="21"/>
        <end position="103"/>
    </location>
</feature>